<dbReference type="PANTHER" id="PTHR30486:SF6">
    <property type="entry name" value="TYPE IV PILUS RETRACTATION ATPASE PILT"/>
    <property type="match status" value="1"/>
</dbReference>
<dbReference type="Pfam" id="PF00437">
    <property type="entry name" value="T2SSE"/>
    <property type="match status" value="1"/>
</dbReference>
<evidence type="ECO:0000313" key="3">
    <source>
        <dbReference type="EMBL" id="OZG50747.1"/>
    </source>
</evidence>
<feature type="domain" description="Bacterial type II secretion system protein E" evidence="2">
    <location>
        <begin position="29"/>
        <end position="283"/>
    </location>
</feature>
<sequence>MRSVEVFDGDGAPARSGSGRLGSGVLFGPLESVMREPGVTDVAVTPDGRVWADRGNGMERRTIARGFASEAQVRAFAVQLCAQMGRRLDDSHPICDAGTLDGVRLHAVIAPIVPFGASISLRLPSAQSASLPQLVAAGTLPASWLGVLEGLVAAHATVLISGGTGSGKTTLLKALLQQCDPSERIVTVEETRELGSLGHDDCVSLVTREANIEGAGEVGLSDLVKATVRMRPDRIVLGECRGAEVTDLLRALNSGHRGGMATIHADGVERVPARLIALGLLADVRPEAVAAMAEGAFDAVLHVKRGADGRRWLAQIGILAMRESVTGGAARLVGVPLASWDGGGIMQYAPQWDDFCRFVDYGRW</sequence>
<dbReference type="GO" id="GO:0016887">
    <property type="term" value="F:ATP hydrolysis activity"/>
    <property type="evidence" value="ECO:0007669"/>
    <property type="project" value="InterPro"/>
</dbReference>
<dbReference type="Gene3D" id="3.30.450.370">
    <property type="match status" value="1"/>
</dbReference>
<gene>
    <name evidence="3" type="ORF">PSSU_1183</name>
</gene>
<keyword evidence="4" id="KW-1185">Reference proteome</keyword>
<dbReference type="InterPro" id="IPR001482">
    <property type="entry name" value="T2SS/T4SS_dom"/>
</dbReference>
<dbReference type="AlphaFoldDB" id="A0A261EV87"/>
<dbReference type="Proteomes" id="UP000216454">
    <property type="component" value="Unassembled WGS sequence"/>
</dbReference>
<dbReference type="PANTHER" id="PTHR30486">
    <property type="entry name" value="TWITCHING MOTILITY PROTEIN PILT"/>
    <property type="match status" value="1"/>
</dbReference>
<proteinExistence type="inferred from homology"/>
<evidence type="ECO:0000259" key="2">
    <source>
        <dbReference type="Pfam" id="PF00437"/>
    </source>
</evidence>
<comment type="caution">
    <text evidence="3">The sequence shown here is derived from an EMBL/GenBank/DDBJ whole genome shotgun (WGS) entry which is preliminary data.</text>
</comment>
<dbReference type="EMBL" id="MWWQ01000011">
    <property type="protein sequence ID" value="OZG50747.1"/>
    <property type="molecule type" value="Genomic_DNA"/>
</dbReference>
<reference evidence="3 4" key="1">
    <citation type="journal article" date="2017" name="BMC Genomics">
        <title>Comparative genomic and phylogenomic analyses of the Bifidobacteriaceae family.</title>
        <authorList>
            <person name="Lugli G.A."/>
            <person name="Milani C."/>
            <person name="Turroni F."/>
            <person name="Duranti S."/>
            <person name="Mancabelli L."/>
            <person name="Mangifesta M."/>
            <person name="Ferrario C."/>
            <person name="Modesto M."/>
            <person name="Mattarelli P."/>
            <person name="Jiri K."/>
            <person name="van Sinderen D."/>
            <person name="Ventura M."/>
        </authorList>
    </citation>
    <scope>NUCLEOTIDE SEQUENCE [LARGE SCALE GENOMIC DNA]</scope>
    <source>
        <strain evidence="3 4">DSM 24744</strain>
    </source>
</reference>
<name>A0A261EV87_9BIFI</name>
<organism evidence="3 4">
    <name type="scientific">Pseudoscardovia suis</name>
    <dbReference type="NCBI Taxonomy" id="987063"/>
    <lineage>
        <taxon>Bacteria</taxon>
        <taxon>Bacillati</taxon>
        <taxon>Actinomycetota</taxon>
        <taxon>Actinomycetes</taxon>
        <taxon>Bifidobacteriales</taxon>
        <taxon>Bifidobacteriaceae</taxon>
        <taxon>Pseudoscardovia</taxon>
    </lineage>
</organism>
<dbReference type="Gene3D" id="3.40.50.300">
    <property type="entry name" value="P-loop containing nucleotide triphosphate hydrolases"/>
    <property type="match status" value="1"/>
</dbReference>
<comment type="similarity">
    <text evidence="1">Belongs to the GSP E family.</text>
</comment>
<evidence type="ECO:0000313" key="4">
    <source>
        <dbReference type="Proteomes" id="UP000216454"/>
    </source>
</evidence>
<dbReference type="OrthoDB" id="9810761at2"/>
<dbReference type="InterPro" id="IPR027417">
    <property type="entry name" value="P-loop_NTPase"/>
</dbReference>
<accession>A0A261EV87</accession>
<protein>
    <submittedName>
        <fullName evidence="3">Type II/IV secretion system protein</fullName>
    </submittedName>
</protein>
<evidence type="ECO:0000256" key="1">
    <source>
        <dbReference type="ARBA" id="ARBA00006611"/>
    </source>
</evidence>
<dbReference type="InterPro" id="IPR050921">
    <property type="entry name" value="T4SS_GSP_E_ATPase"/>
</dbReference>
<dbReference type="CDD" id="cd01130">
    <property type="entry name" value="VirB11-like_ATPase"/>
    <property type="match status" value="1"/>
</dbReference>
<dbReference type="SUPFAM" id="SSF52540">
    <property type="entry name" value="P-loop containing nucleoside triphosphate hydrolases"/>
    <property type="match status" value="1"/>
</dbReference>